<evidence type="ECO:0000256" key="9">
    <source>
        <dbReference type="ARBA" id="ARBA00023128"/>
    </source>
</evidence>
<keyword evidence="3" id="KW-0813">Transport</keyword>
<feature type="repeat" description="Solcar" evidence="12">
    <location>
        <begin position="203"/>
        <end position="294"/>
    </location>
</feature>
<dbReference type="EMBL" id="JAAAHY010000651">
    <property type="protein sequence ID" value="KAF9959944.1"/>
    <property type="molecule type" value="Genomic_DNA"/>
</dbReference>
<dbReference type="Pfam" id="PF13012">
    <property type="entry name" value="MitMem_reg"/>
    <property type="match status" value="1"/>
</dbReference>
<evidence type="ECO:0000256" key="1">
    <source>
        <dbReference type="ARBA" id="ARBA00004225"/>
    </source>
</evidence>
<dbReference type="PANTHER" id="PTHR45758:SF4">
    <property type="entry name" value="MITOFERRIN-1"/>
    <property type="match status" value="1"/>
</dbReference>
<keyword evidence="6 12" id="KW-0812">Transmembrane</keyword>
<evidence type="ECO:0000256" key="3">
    <source>
        <dbReference type="ARBA" id="ARBA00022448"/>
    </source>
</evidence>
<dbReference type="HAMAP" id="MF_03005">
    <property type="entry name" value="eIF3f"/>
    <property type="match status" value="1"/>
</dbReference>
<keyword evidence="5 11" id="KW-0396">Initiation factor</keyword>
<feature type="repeat" description="Solcar" evidence="12">
    <location>
        <begin position="16"/>
        <end position="104"/>
    </location>
</feature>
<keyword evidence="9" id="KW-0496">Mitochondrion</keyword>
<dbReference type="GO" id="GO:0015093">
    <property type="term" value="F:ferrous iron transmembrane transporter activity"/>
    <property type="evidence" value="ECO:0007669"/>
    <property type="project" value="TreeGrafter"/>
</dbReference>
<dbReference type="Gene3D" id="1.50.40.10">
    <property type="entry name" value="Mitochondrial carrier domain"/>
    <property type="match status" value="1"/>
</dbReference>
<evidence type="ECO:0000256" key="12">
    <source>
        <dbReference type="PROSITE-ProRule" id="PRU00282"/>
    </source>
</evidence>
<dbReference type="PROSITE" id="PS50249">
    <property type="entry name" value="MPN"/>
    <property type="match status" value="1"/>
</dbReference>
<keyword evidence="7 11" id="KW-0648">Protein biosynthesis</keyword>
<dbReference type="GO" id="GO:0048250">
    <property type="term" value="P:iron import into the mitochondrion"/>
    <property type="evidence" value="ECO:0007669"/>
    <property type="project" value="TreeGrafter"/>
</dbReference>
<comment type="function">
    <text evidence="11">Component of the eukaryotic translation initiation factor 3 (eIF-3) complex, which is involved in protein synthesis of a specialized repertoire of mRNAs and, together with other initiation factors, stimulates binding of mRNA and methionyl-tRNAi to the 40S ribosome. The eIF-3 complex specifically targets and initiates translation of a subset of mRNAs involved in cell proliferation.</text>
</comment>
<dbReference type="Pfam" id="PF01398">
    <property type="entry name" value="JAB"/>
    <property type="match status" value="1"/>
</dbReference>
<proteinExistence type="inferred from homology"/>
<comment type="similarity">
    <text evidence="11">Belongs to the eIF-3 subunit F family.</text>
</comment>
<keyword evidence="15" id="KW-1185">Reference proteome</keyword>
<protein>
    <recommendedName>
        <fullName evidence="11">Eukaryotic translation initiation factor 3 subunit F</fullName>
        <shortName evidence="11">eIF3f</shortName>
    </recommendedName>
</protein>
<comment type="caution">
    <text evidence="14">The sequence shown here is derived from an EMBL/GenBank/DDBJ whole genome shotgun (WGS) entry which is preliminary data.</text>
</comment>
<evidence type="ECO:0000256" key="8">
    <source>
        <dbReference type="ARBA" id="ARBA00022989"/>
    </source>
</evidence>
<evidence type="ECO:0000256" key="7">
    <source>
        <dbReference type="ARBA" id="ARBA00022917"/>
    </source>
</evidence>
<keyword evidence="8" id="KW-1133">Transmembrane helix</keyword>
<evidence type="ECO:0000256" key="5">
    <source>
        <dbReference type="ARBA" id="ARBA00022540"/>
    </source>
</evidence>
<dbReference type="InterPro" id="IPR000555">
    <property type="entry name" value="JAMM/MPN+_dom"/>
</dbReference>
<dbReference type="GO" id="GO:0031369">
    <property type="term" value="F:translation initiation factor binding"/>
    <property type="evidence" value="ECO:0007669"/>
    <property type="project" value="InterPro"/>
</dbReference>
<comment type="subunit">
    <text evidence="11">Component of the eukaryotic translation initiation factor 3 (eIF-3) complex.</text>
</comment>
<dbReference type="GO" id="GO:0031966">
    <property type="term" value="C:mitochondrial membrane"/>
    <property type="evidence" value="ECO:0007669"/>
    <property type="project" value="UniProtKB-SubCell"/>
</dbReference>
<dbReference type="InterPro" id="IPR027531">
    <property type="entry name" value="eIF3f"/>
</dbReference>
<dbReference type="GO" id="GO:0008237">
    <property type="term" value="F:metallopeptidase activity"/>
    <property type="evidence" value="ECO:0007669"/>
    <property type="project" value="InterPro"/>
</dbReference>
<dbReference type="InterPro" id="IPR018108">
    <property type="entry name" value="MCP_transmembrane"/>
</dbReference>
<dbReference type="Gene3D" id="3.40.140.10">
    <property type="entry name" value="Cytidine Deaminase, domain 2"/>
    <property type="match status" value="1"/>
</dbReference>
<accession>A0A9P6J385</accession>
<dbReference type="AlphaFoldDB" id="A0A9P6J385"/>
<dbReference type="SMART" id="SM00232">
    <property type="entry name" value="JAB_MPN"/>
    <property type="match status" value="1"/>
</dbReference>
<gene>
    <name evidence="14" type="primary">SLM5</name>
    <name evidence="14" type="ORF">BGZ70_008729</name>
</gene>
<evidence type="ECO:0000256" key="2">
    <source>
        <dbReference type="ARBA" id="ARBA00006375"/>
    </source>
</evidence>
<dbReference type="GO" id="GO:0033290">
    <property type="term" value="C:eukaryotic 48S preinitiation complex"/>
    <property type="evidence" value="ECO:0007669"/>
    <property type="project" value="UniProtKB-UniRule"/>
</dbReference>
<feature type="domain" description="MPN" evidence="13">
    <location>
        <begin position="364"/>
        <end position="498"/>
    </location>
</feature>
<evidence type="ECO:0000256" key="6">
    <source>
        <dbReference type="ARBA" id="ARBA00022692"/>
    </source>
</evidence>
<sequence length="634" mass="69833">MSQEEEYEYEALPENYSVVAHLAAGAFAGIAEHAIMYPVDSIKTRMQILQPTPQAVYSGVINAASRITTTEGARTLWRGVNSMIMGAGPAHALHFAVYEHAKHAFGGSGSGHHIAAAAAAGACATTAHDALMTPFDVIKQRMQLHGSVYRSAMDCASKVYRTEGLRAFYISYPTTLTMTIPFQSIQFATYEYLRKVLNPSGHYDPMTHIMAGGVAGGMAAALTTPLDVAKTLLQTRGESKDMRIRNCSGLVEAWRLIYQRHGVAGFAKGLQPRILSHMPATAISWSVYEYGKWFLSRQNLDKQPITMHIRSFVAPPFQSFRHPQKHLIMFDNTSTLHLALPAVHTVASAAAPVSTLAQPRAFATSVNPLVFFSVLDHYLRRNAGQDRVIGTLLGVRSEDGTEVEIKGCYPVPHLESQDQVEVDMEYHRTMFDLHKQVNPKEVIVGWYATGADLNSYSALIHDFYQKEVSSFPAVHLTMDTALTNERLGVKTYISAPVGITSKADNCMFIPIPCDVKYFKAERAGLELLAGSKSSESGSTTLLSDMDNLERSVIEVQKMLERVSEYVDAVLAGSVPANNTVGRYLMDTVSVVPKVDAGEFEKMFNSHLQDLLMVIYLANMTRTQLAVAKRLEKLI</sequence>
<dbReference type="SUPFAM" id="SSF103506">
    <property type="entry name" value="Mitochondrial carrier"/>
    <property type="match status" value="1"/>
</dbReference>
<dbReference type="PROSITE" id="PS50920">
    <property type="entry name" value="SOLCAR"/>
    <property type="match status" value="3"/>
</dbReference>
<dbReference type="Pfam" id="PF00153">
    <property type="entry name" value="Mito_carr"/>
    <property type="match status" value="3"/>
</dbReference>
<evidence type="ECO:0000259" key="13">
    <source>
        <dbReference type="PROSITE" id="PS50249"/>
    </source>
</evidence>
<keyword evidence="10 12" id="KW-0472">Membrane</keyword>
<dbReference type="GO" id="GO:0005852">
    <property type="term" value="C:eukaryotic translation initiation factor 3 complex"/>
    <property type="evidence" value="ECO:0007669"/>
    <property type="project" value="UniProtKB-UniRule"/>
</dbReference>
<dbReference type="GO" id="GO:0001732">
    <property type="term" value="P:formation of cytoplasmic translation initiation complex"/>
    <property type="evidence" value="ECO:0007669"/>
    <property type="project" value="UniProtKB-UniRule"/>
</dbReference>
<evidence type="ECO:0000256" key="10">
    <source>
        <dbReference type="ARBA" id="ARBA00023136"/>
    </source>
</evidence>
<name>A0A9P6J385_MORAP</name>
<dbReference type="InterPro" id="IPR037518">
    <property type="entry name" value="MPN"/>
</dbReference>
<dbReference type="PANTHER" id="PTHR45758">
    <property type="entry name" value="MITOFERRIN-1-RELATED"/>
    <property type="match status" value="1"/>
</dbReference>
<comment type="similarity">
    <text evidence="2">Belongs to the mitochondrial carrier (TC 2.A.29) family.</text>
</comment>
<dbReference type="CDD" id="cd08064">
    <property type="entry name" value="MPN_eIF3f"/>
    <property type="match status" value="1"/>
</dbReference>
<reference evidence="14" key="1">
    <citation type="journal article" date="2020" name="Fungal Divers.">
        <title>Resolving the Mortierellaceae phylogeny through synthesis of multi-gene phylogenetics and phylogenomics.</title>
        <authorList>
            <person name="Vandepol N."/>
            <person name="Liber J."/>
            <person name="Desiro A."/>
            <person name="Na H."/>
            <person name="Kennedy M."/>
            <person name="Barry K."/>
            <person name="Grigoriev I.V."/>
            <person name="Miller A.N."/>
            <person name="O'Donnell K."/>
            <person name="Stajich J.E."/>
            <person name="Bonito G."/>
        </authorList>
    </citation>
    <scope>NUCLEOTIDE SEQUENCE</scope>
    <source>
        <strain evidence="14">CK1249</strain>
    </source>
</reference>
<dbReference type="InterPro" id="IPR023395">
    <property type="entry name" value="MCP_dom_sf"/>
</dbReference>
<dbReference type="GO" id="GO:0016282">
    <property type="term" value="C:eukaryotic 43S preinitiation complex"/>
    <property type="evidence" value="ECO:0007669"/>
    <property type="project" value="UniProtKB-UniRule"/>
</dbReference>
<evidence type="ECO:0000313" key="14">
    <source>
        <dbReference type="EMBL" id="KAF9959944.1"/>
    </source>
</evidence>
<evidence type="ECO:0000256" key="11">
    <source>
        <dbReference type="HAMAP-Rule" id="MF_03005"/>
    </source>
</evidence>
<evidence type="ECO:0000313" key="15">
    <source>
        <dbReference type="Proteomes" id="UP000738359"/>
    </source>
</evidence>
<dbReference type="FunFam" id="1.50.40.10:FF:000029">
    <property type="entry name" value="Solute carrier family 25 member 28"/>
    <property type="match status" value="1"/>
</dbReference>
<evidence type="ECO:0000256" key="4">
    <source>
        <dbReference type="ARBA" id="ARBA00022490"/>
    </source>
</evidence>
<dbReference type="Proteomes" id="UP000738359">
    <property type="component" value="Unassembled WGS sequence"/>
</dbReference>
<dbReference type="InterPro" id="IPR024969">
    <property type="entry name" value="EIF3F/CSN6-like_C"/>
</dbReference>
<organism evidence="14 15">
    <name type="scientific">Mortierella alpina</name>
    <name type="common">Oleaginous fungus</name>
    <name type="synonym">Mortierella renispora</name>
    <dbReference type="NCBI Taxonomy" id="64518"/>
    <lineage>
        <taxon>Eukaryota</taxon>
        <taxon>Fungi</taxon>
        <taxon>Fungi incertae sedis</taxon>
        <taxon>Mucoromycota</taxon>
        <taxon>Mortierellomycotina</taxon>
        <taxon>Mortierellomycetes</taxon>
        <taxon>Mortierellales</taxon>
        <taxon>Mortierellaceae</taxon>
        <taxon>Mortierella</taxon>
    </lineage>
</organism>
<keyword evidence="4 11" id="KW-0963">Cytoplasm</keyword>
<dbReference type="GO" id="GO:0003743">
    <property type="term" value="F:translation initiation factor activity"/>
    <property type="evidence" value="ECO:0007669"/>
    <property type="project" value="UniProtKB-UniRule"/>
</dbReference>
<dbReference type="OrthoDB" id="25498at2759"/>
<comment type="subcellular location">
    <subcellularLocation>
        <location evidence="11">Cytoplasm</location>
    </subcellularLocation>
    <subcellularLocation>
        <location evidence="1">Mitochondrion membrane</location>
        <topology evidence="1">Multi-pass membrane protein</topology>
    </subcellularLocation>
</comment>
<feature type="repeat" description="Solcar" evidence="12">
    <location>
        <begin position="112"/>
        <end position="196"/>
    </location>
</feature>